<keyword evidence="8" id="KW-0325">Glycoprotein</keyword>
<feature type="transmembrane region" description="Helical" evidence="11">
    <location>
        <begin position="447"/>
        <end position="466"/>
    </location>
</feature>
<evidence type="ECO:0000259" key="13">
    <source>
        <dbReference type="PROSITE" id="PS50853"/>
    </source>
</evidence>
<evidence type="ECO:0000256" key="6">
    <source>
        <dbReference type="ARBA" id="ARBA00023157"/>
    </source>
</evidence>
<dbReference type="STRING" id="99883.ENSTNIP00000004165"/>
<sequence length="528" mass="59806">MWIFLPVTCLLVFATTTLGFYEGTCLRKDPSPGVLVLTPGRELIMTCRGHVMIDGLKVRKGSNASKRGVVSKTEALIKSLKQDEGNEANTGNSSSGHTASPVLPTGGQRLPEAREVDQETEEEEEEEWNDESGLTQRENSSLQWKWTGRMVGKRDRGVKWSRGATLSLSSVTLADSGTFTCYDREKERFSIKVIVAEPPEKPDLFCYKKSPSSKIRCESKPQQNVTIRPNCYLLLRKSPSESFQPFQCSFSSRTSRCFCVLDHNEDEMRLSHFAVLCVTSITGNTTSNLINFTPLRILKPDPPANVSVRKVEEQEMWMKITWNLPSSWKSHDNFYDLIYQIKYRPAVSSFHFEQIHNVKDKRSFLITDAIPGEEYLIQVRTKEEYDGLWSNWSTAVYGCSWTAEEWPATTISIYVDTESSGTDINIVDVPPTFTTVPSEFLEASTHVLWISLFFLVLSIILAVYIFRQRDRFLSKVQSLSFVPARGASSHPRSMAPVAPEGQTLVTFAPASYKELPRDEHEKQELCRN</sequence>
<dbReference type="AlphaFoldDB" id="Q6UAN5"/>
<dbReference type="OMA" id="RCWCALE"/>
<keyword evidence="4 11" id="KW-1133">Transmembrane helix</keyword>
<evidence type="ECO:0000256" key="3">
    <source>
        <dbReference type="ARBA" id="ARBA00022729"/>
    </source>
</evidence>
<dbReference type="GO" id="GO:0004896">
    <property type="term" value="F:cytokine receptor activity"/>
    <property type="evidence" value="ECO:0007669"/>
    <property type="project" value="InterPro"/>
</dbReference>
<feature type="domain" description="Fibronectin type-III" evidence="13">
    <location>
        <begin position="302"/>
        <end position="405"/>
    </location>
</feature>
<dbReference type="PANTHER" id="PTHR23037:SF22">
    <property type="entry name" value="CYTOKINE RECEPTOR COMMON SUBUNIT BETA"/>
    <property type="match status" value="1"/>
</dbReference>
<keyword evidence="2 11" id="KW-0812">Transmembrane</keyword>
<dbReference type="InterPro" id="IPR003961">
    <property type="entry name" value="FN3_dom"/>
</dbReference>
<name>Q6UAN5_TETNG</name>
<evidence type="ECO:0000256" key="5">
    <source>
        <dbReference type="ARBA" id="ARBA00023136"/>
    </source>
</evidence>
<feature type="region of interest" description="Disordered" evidence="10">
    <location>
        <begin position="83"/>
        <end position="141"/>
    </location>
</feature>
<feature type="compositionally biased region" description="Polar residues" evidence="10">
    <location>
        <begin position="132"/>
        <end position="141"/>
    </location>
</feature>
<evidence type="ECO:0000313" key="14">
    <source>
        <dbReference type="EMBL" id="AAR25684.1"/>
    </source>
</evidence>
<protein>
    <submittedName>
        <fullName evidence="14">Class I helical cytokine receptor number 21</fullName>
    </submittedName>
</protein>
<dbReference type="GO" id="GO:0016064">
    <property type="term" value="P:immunoglobulin mediated immune response"/>
    <property type="evidence" value="ECO:0007669"/>
    <property type="project" value="TreeGrafter"/>
</dbReference>
<dbReference type="SUPFAM" id="SSF49265">
    <property type="entry name" value="Fibronectin type III"/>
    <property type="match status" value="2"/>
</dbReference>
<accession>Q6UAN5</accession>
<gene>
    <name evidence="14" type="primary">CRFA21</name>
</gene>
<evidence type="ECO:0000256" key="9">
    <source>
        <dbReference type="ARBA" id="ARBA00023319"/>
    </source>
</evidence>
<dbReference type="CDD" id="cd00063">
    <property type="entry name" value="FN3"/>
    <property type="match status" value="1"/>
</dbReference>
<dbReference type="GO" id="GO:0009897">
    <property type="term" value="C:external side of plasma membrane"/>
    <property type="evidence" value="ECO:0007669"/>
    <property type="project" value="TreeGrafter"/>
</dbReference>
<dbReference type="SMART" id="SM00060">
    <property type="entry name" value="FN3"/>
    <property type="match status" value="1"/>
</dbReference>
<feature type="compositionally biased region" description="Acidic residues" evidence="10">
    <location>
        <begin position="118"/>
        <end position="130"/>
    </location>
</feature>
<feature type="signal peptide" evidence="12">
    <location>
        <begin position="1"/>
        <end position="19"/>
    </location>
</feature>
<evidence type="ECO:0000256" key="12">
    <source>
        <dbReference type="SAM" id="SignalP"/>
    </source>
</evidence>
<dbReference type="GeneTree" id="ENSGT00940000165521"/>
<dbReference type="InterPro" id="IPR013783">
    <property type="entry name" value="Ig-like_fold"/>
</dbReference>
<reference evidence="14 16" key="1">
    <citation type="journal article" date="2004" name="Nature">
        <title>Genome duplication in the teleost fish Tetraodon nigroviridis reveals the early vertebrate proto-karyotype.</title>
        <authorList>
            <person name="Jaillon O."/>
            <person name="Aury J.-M."/>
            <person name="Brunet F."/>
            <person name="Petit J.-L."/>
            <person name="Stange-Thomann N."/>
            <person name="Mauceli E."/>
            <person name="Bouneau L."/>
            <person name="Fischer C."/>
            <person name="Ozouf-Costaz C."/>
            <person name="Bernot A."/>
            <person name="Nicaud S."/>
            <person name="Jaffe D."/>
            <person name="Fisher S."/>
            <person name="Lutfalla G."/>
            <person name="Dossat C."/>
            <person name="Segurens B."/>
            <person name="Dasilva C."/>
            <person name="Salanoubat M."/>
            <person name="Levy M."/>
            <person name="Boudet N."/>
            <person name="Castellano S."/>
            <person name="Anthouard V."/>
            <person name="Jubin C."/>
            <person name="Castelli V."/>
            <person name="Katinka M."/>
            <person name="Vacherie B."/>
            <person name="Biemont C."/>
            <person name="Skalli Z."/>
            <person name="Cattolico L."/>
            <person name="Poulain J."/>
            <person name="De Berardinis V."/>
            <person name="Cruaud C."/>
            <person name="Duprat S."/>
            <person name="Brottier P."/>
            <person name="Coutanceau J.-P."/>
            <person name="Gouzy J."/>
            <person name="Parra G."/>
            <person name="Lardier G."/>
            <person name="Chapple C."/>
            <person name="McKernan K.J."/>
            <person name="McEwan P."/>
            <person name="Bosak S."/>
            <person name="Kellis M."/>
            <person name="Volff J.-N."/>
            <person name="Guigo R."/>
            <person name="Zody M.C."/>
            <person name="Mesirov J."/>
            <person name="Lindblad-Toh K."/>
            <person name="Birren B."/>
            <person name="Nusbaum C."/>
            <person name="Kahn D."/>
            <person name="Robinson-Rechavi M."/>
            <person name="Laudet V."/>
            <person name="Schachter V."/>
            <person name="Quetier F."/>
            <person name="Saurin W."/>
            <person name="Scarpelli C."/>
            <person name="Wincker P."/>
            <person name="Lander E.S."/>
            <person name="Weissenbach J."/>
            <person name="Roest Crollius H."/>
        </authorList>
    </citation>
    <scope>NUCLEOTIDE SEQUENCE</scope>
</reference>
<keyword evidence="5 11" id="KW-0472">Membrane</keyword>
<dbReference type="InterPro" id="IPR036116">
    <property type="entry name" value="FN3_sf"/>
</dbReference>
<dbReference type="PANTHER" id="PTHR23037">
    <property type="entry name" value="CYTOKINE RECEPTOR"/>
    <property type="match status" value="1"/>
</dbReference>
<evidence type="ECO:0000256" key="8">
    <source>
        <dbReference type="ARBA" id="ARBA00023180"/>
    </source>
</evidence>
<feature type="compositionally biased region" description="Polar residues" evidence="10">
    <location>
        <begin position="87"/>
        <end position="98"/>
    </location>
</feature>
<dbReference type="Ensembl" id="ENSTNIT00000004299.1">
    <property type="protein sequence ID" value="ENSTNIP00000004165.1"/>
    <property type="gene ID" value="ENSTNIG00000001801.1"/>
</dbReference>
<dbReference type="Proteomes" id="UP000007303">
    <property type="component" value="Unassembled WGS sequence"/>
</dbReference>
<proteinExistence type="evidence at transcript level"/>
<organism evidence="14">
    <name type="scientific">Tetraodon nigroviridis</name>
    <name type="common">Spotted green pufferfish</name>
    <name type="synonym">Chelonodon nigroviridis</name>
    <dbReference type="NCBI Taxonomy" id="99883"/>
    <lineage>
        <taxon>Eukaryota</taxon>
        <taxon>Metazoa</taxon>
        <taxon>Chordata</taxon>
        <taxon>Craniata</taxon>
        <taxon>Vertebrata</taxon>
        <taxon>Euteleostomi</taxon>
        <taxon>Actinopterygii</taxon>
        <taxon>Neopterygii</taxon>
        <taxon>Teleostei</taxon>
        <taxon>Neoteleostei</taxon>
        <taxon>Acanthomorphata</taxon>
        <taxon>Eupercaria</taxon>
        <taxon>Tetraodontiformes</taxon>
        <taxon>Tetradontoidea</taxon>
        <taxon>Tetraodontidae</taxon>
        <taxon>Tetraodon</taxon>
    </lineage>
</organism>
<keyword evidence="6" id="KW-1015">Disulfide bond</keyword>
<dbReference type="Pfam" id="PF09240">
    <property type="entry name" value="IL6Ra-bind"/>
    <property type="match status" value="1"/>
</dbReference>
<evidence type="ECO:0000256" key="4">
    <source>
        <dbReference type="ARBA" id="ARBA00022989"/>
    </source>
</evidence>
<dbReference type="Pfam" id="PF00041">
    <property type="entry name" value="fn3"/>
    <property type="match status" value="1"/>
</dbReference>
<comment type="subcellular location">
    <subcellularLocation>
        <location evidence="1">Membrane</location>
        <topology evidence="1">Single-pass type I membrane protein</topology>
    </subcellularLocation>
</comment>
<dbReference type="Gene3D" id="2.60.40.10">
    <property type="entry name" value="Immunoglobulins"/>
    <property type="match status" value="3"/>
</dbReference>
<reference evidence="15" key="2">
    <citation type="submission" date="2025-05" db="UniProtKB">
        <authorList>
            <consortium name="Ensembl"/>
        </authorList>
    </citation>
    <scope>IDENTIFICATION</scope>
</reference>
<dbReference type="SUPFAM" id="SSF48726">
    <property type="entry name" value="Immunoglobulin"/>
    <property type="match status" value="1"/>
</dbReference>
<evidence type="ECO:0000256" key="7">
    <source>
        <dbReference type="ARBA" id="ARBA00023170"/>
    </source>
</evidence>
<feature type="chain" id="PRO_5014106669" evidence="12">
    <location>
        <begin position="20"/>
        <end position="528"/>
    </location>
</feature>
<evidence type="ECO:0000313" key="16">
    <source>
        <dbReference type="Proteomes" id="UP000007303"/>
    </source>
</evidence>
<evidence type="ECO:0000256" key="11">
    <source>
        <dbReference type="SAM" id="Phobius"/>
    </source>
</evidence>
<dbReference type="PROSITE" id="PS50853">
    <property type="entry name" value="FN3"/>
    <property type="match status" value="1"/>
</dbReference>
<evidence type="ECO:0000256" key="2">
    <source>
        <dbReference type="ARBA" id="ARBA00022692"/>
    </source>
</evidence>
<keyword evidence="16" id="KW-1185">Reference proteome</keyword>
<dbReference type="PROSITE" id="PS01354">
    <property type="entry name" value="HEMATOPO_REC_L_F3"/>
    <property type="match status" value="1"/>
</dbReference>
<keyword evidence="7 14" id="KW-0675">Receptor</keyword>
<dbReference type="InterPro" id="IPR015321">
    <property type="entry name" value="TypeI_recpt_CBD"/>
</dbReference>
<dbReference type="InterPro" id="IPR036179">
    <property type="entry name" value="Ig-like_dom_sf"/>
</dbReference>
<keyword evidence="9" id="KW-0393">Immunoglobulin domain</keyword>
<evidence type="ECO:0000256" key="1">
    <source>
        <dbReference type="ARBA" id="ARBA00004479"/>
    </source>
</evidence>
<dbReference type="EMBL" id="AY374493">
    <property type="protein sequence ID" value="AAR25684.1"/>
    <property type="molecule type" value="mRNA"/>
</dbReference>
<dbReference type="InterPro" id="IPR003530">
    <property type="entry name" value="Hematopoietin_rcpt_L_F3_CS"/>
</dbReference>
<evidence type="ECO:0000313" key="15">
    <source>
        <dbReference type="Ensembl" id="ENSTNIP00000004165.1"/>
    </source>
</evidence>
<dbReference type="HOGENOM" id="CLU_528490_0_0_1"/>
<evidence type="ECO:0000256" key="10">
    <source>
        <dbReference type="SAM" id="MobiDB-lite"/>
    </source>
</evidence>
<keyword evidence="3 12" id="KW-0732">Signal</keyword>